<dbReference type="Gene3D" id="2.40.33.20">
    <property type="entry name" value="PK beta-barrel domain-like"/>
    <property type="match status" value="1"/>
</dbReference>
<comment type="caution">
    <text evidence="2">The sequence shown here is derived from an EMBL/GenBank/DDBJ whole genome shotgun (WGS) entry which is preliminary data.</text>
</comment>
<name>X1HXB4_9ZZZZ</name>
<sequence length="165" mass="17980">MARIIAVCRSKKKGTKKKAIVEGILKEDYGLIGDAHADCCTQRQVSLLAIESINKMRDSGFNVGPGDFAENLTTEGIDLAFLPVGTHISIGKEVILEITQIGKECHSGCAIRRQIGKCVMPKEGVFAKVIRGGFVRAGDTIKAIARQSLHPWMDSSDRWKIGMPN</sequence>
<dbReference type="Pfam" id="PF03473">
    <property type="entry name" value="MOSC"/>
    <property type="match status" value="1"/>
</dbReference>
<proteinExistence type="predicted"/>
<accession>X1HXB4</accession>
<dbReference type="AlphaFoldDB" id="X1HXB4"/>
<organism evidence="2">
    <name type="scientific">marine sediment metagenome</name>
    <dbReference type="NCBI Taxonomy" id="412755"/>
    <lineage>
        <taxon>unclassified sequences</taxon>
        <taxon>metagenomes</taxon>
        <taxon>ecological metagenomes</taxon>
    </lineage>
</organism>
<evidence type="ECO:0000259" key="1">
    <source>
        <dbReference type="PROSITE" id="PS51340"/>
    </source>
</evidence>
<dbReference type="PANTHER" id="PTHR36930">
    <property type="entry name" value="METAL-SULFUR CLUSTER BIOSYNTHESIS PROTEINS YUAD-RELATED"/>
    <property type="match status" value="1"/>
</dbReference>
<dbReference type="InterPro" id="IPR005302">
    <property type="entry name" value="MoCF_Sase_C"/>
</dbReference>
<dbReference type="GO" id="GO:0030170">
    <property type="term" value="F:pyridoxal phosphate binding"/>
    <property type="evidence" value="ECO:0007669"/>
    <property type="project" value="InterPro"/>
</dbReference>
<dbReference type="InterPro" id="IPR052716">
    <property type="entry name" value="MOSC_domain"/>
</dbReference>
<dbReference type="GO" id="GO:0003824">
    <property type="term" value="F:catalytic activity"/>
    <property type="evidence" value="ECO:0007669"/>
    <property type="project" value="InterPro"/>
</dbReference>
<evidence type="ECO:0000313" key="2">
    <source>
        <dbReference type="EMBL" id="GAH49938.1"/>
    </source>
</evidence>
<dbReference type="GO" id="GO:0030151">
    <property type="term" value="F:molybdenum ion binding"/>
    <property type="evidence" value="ECO:0007669"/>
    <property type="project" value="InterPro"/>
</dbReference>
<dbReference type="PANTHER" id="PTHR36930:SF1">
    <property type="entry name" value="MOSC DOMAIN-CONTAINING PROTEIN"/>
    <property type="match status" value="1"/>
</dbReference>
<gene>
    <name evidence="2" type="ORF">S03H2_39593</name>
</gene>
<reference evidence="2" key="1">
    <citation type="journal article" date="2014" name="Front. Microbiol.">
        <title>High frequency of phylogenetically diverse reductive dehalogenase-homologous genes in deep subseafloor sedimentary metagenomes.</title>
        <authorList>
            <person name="Kawai M."/>
            <person name="Futagami T."/>
            <person name="Toyoda A."/>
            <person name="Takaki Y."/>
            <person name="Nishi S."/>
            <person name="Hori S."/>
            <person name="Arai W."/>
            <person name="Tsubouchi T."/>
            <person name="Morono Y."/>
            <person name="Uchiyama I."/>
            <person name="Ito T."/>
            <person name="Fujiyama A."/>
            <person name="Inagaki F."/>
            <person name="Takami H."/>
        </authorList>
    </citation>
    <scope>NUCLEOTIDE SEQUENCE</scope>
    <source>
        <strain evidence="2">Expedition CK06-06</strain>
    </source>
</reference>
<dbReference type="PROSITE" id="PS51340">
    <property type="entry name" value="MOSC"/>
    <property type="match status" value="1"/>
</dbReference>
<protein>
    <recommendedName>
        <fullName evidence="1">MOSC domain-containing protein</fullName>
    </recommendedName>
</protein>
<dbReference type="SUPFAM" id="SSF50800">
    <property type="entry name" value="PK beta-barrel domain-like"/>
    <property type="match status" value="1"/>
</dbReference>
<feature type="domain" description="MOSC" evidence="1">
    <location>
        <begin position="18"/>
        <end position="144"/>
    </location>
</feature>
<dbReference type="InterPro" id="IPR011037">
    <property type="entry name" value="Pyrv_Knase-like_insert_dom_sf"/>
</dbReference>
<dbReference type="EMBL" id="BARU01024494">
    <property type="protein sequence ID" value="GAH49938.1"/>
    <property type="molecule type" value="Genomic_DNA"/>
</dbReference>